<dbReference type="InterPro" id="IPR036390">
    <property type="entry name" value="WH_DNA-bd_sf"/>
</dbReference>
<name>A0ABR9R2M7_9FIRM</name>
<dbReference type="InterPro" id="IPR005149">
    <property type="entry name" value="Tscrpt_reg_PadR_N"/>
</dbReference>
<keyword evidence="3" id="KW-1185">Reference proteome</keyword>
<dbReference type="Pfam" id="PF03551">
    <property type="entry name" value="PadR"/>
    <property type="match status" value="1"/>
</dbReference>
<dbReference type="Proteomes" id="UP000768567">
    <property type="component" value="Unassembled WGS sequence"/>
</dbReference>
<dbReference type="EMBL" id="JADCKC010000002">
    <property type="protein sequence ID" value="MBE5037381.1"/>
    <property type="molecule type" value="Genomic_DNA"/>
</dbReference>
<feature type="domain" description="Transcription regulator PadR N-terminal" evidence="1">
    <location>
        <begin position="31"/>
        <end position="102"/>
    </location>
</feature>
<dbReference type="InterPro" id="IPR052509">
    <property type="entry name" value="Metal_resp_DNA-bind_regulator"/>
</dbReference>
<accession>A0ABR9R2M7</accession>
<sequence length="129" mass="14807">MTDSKSSRASRSGTAAGMRESIKKAVTEMMVLFLLRQKPMYVYEMSQELARLTGGVYTFNTLYLAVYRLQEHGHITEAGKREADHRIRVYFKLTDAGQRYLDELLPAYREMTGALDGLLAQDDKLYKEE</sequence>
<dbReference type="Gene3D" id="1.10.10.10">
    <property type="entry name" value="Winged helix-like DNA-binding domain superfamily/Winged helix DNA-binding domain"/>
    <property type="match status" value="1"/>
</dbReference>
<reference evidence="2 3" key="1">
    <citation type="submission" date="2020-10" db="EMBL/GenBank/DDBJ databases">
        <title>ChiBAC.</title>
        <authorList>
            <person name="Zenner C."/>
            <person name="Hitch T.C.A."/>
            <person name="Clavel T."/>
        </authorList>
    </citation>
    <scope>NUCLEOTIDE SEQUENCE [LARGE SCALE GENOMIC DNA]</scope>
    <source>
        <strain evidence="2 3">DSM 109015</strain>
    </source>
</reference>
<organism evidence="2 3">
    <name type="scientific">Gemmiger gallinarum</name>
    <dbReference type="NCBI Taxonomy" id="2779354"/>
    <lineage>
        <taxon>Bacteria</taxon>
        <taxon>Bacillati</taxon>
        <taxon>Bacillota</taxon>
        <taxon>Clostridia</taxon>
        <taxon>Eubacteriales</taxon>
        <taxon>Gemmiger</taxon>
    </lineage>
</organism>
<comment type="caution">
    <text evidence="2">The sequence shown here is derived from an EMBL/GenBank/DDBJ whole genome shotgun (WGS) entry which is preliminary data.</text>
</comment>
<evidence type="ECO:0000259" key="1">
    <source>
        <dbReference type="Pfam" id="PF03551"/>
    </source>
</evidence>
<evidence type="ECO:0000313" key="2">
    <source>
        <dbReference type="EMBL" id="MBE5037381.1"/>
    </source>
</evidence>
<dbReference type="RefSeq" id="WP_193500671.1">
    <property type="nucleotide sequence ID" value="NZ_JADCKC010000002.1"/>
</dbReference>
<dbReference type="SUPFAM" id="SSF46785">
    <property type="entry name" value="Winged helix' DNA-binding domain"/>
    <property type="match status" value="1"/>
</dbReference>
<proteinExistence type="predicted"/>
<dbReference type="InterPro" id="IPR036388">
    <property type="entry name" value="WH-like_DNA-bd_sf"/>
</dbReference>
<dbReference type="PANTHER" id="PTHR33169:SF14">
    <property type="entry name" value="TRANSCRIPTIONAL REGULATOR RV3488"/>
    <property type="match status" value="1"/>
</dbReference>
<evidence type="ECO:0000313" key="3">
    <source>
        <dbReference type="Proteomes" id="UP000768567"/>
    </source>
</evidence>
<protein>
    <submittedName>
        <fullName evidence="2">Helix-turn-helix transcriptional regulator</fullName>
    </submittedName>
</protein>
<gene>
    <name evidence="2" type="ORF">INF35_06265</name>
</gene>
<dbReference type="PANTHER" id="PTHR33169">
    <property type="entry name" value="PADR-FAMILY TRANSCRIPTIONAL REGULATOR"/>
    <property type="match status" value="1"/>
</dbReference>